<dbReference type="GO" id="GO:0043565">
    <property type="term" value="F:sequence-specific DNA binding"/>
    <property type="evidence" value="ECO:0007669"/>
    <property type="project" value="TreeGrafter"/>
</dbReference>
<evidence type="ECO:0000313" key="3">
    <source>
        <dbReference type="Proteomes" id="UP000808349"/>
    </source>
</evidence>
<dbReference type="PANTHER" id="PTHR36966">
    <property type="entry name" value="REP-ASSOCIATED TYROSINE TRANSPOSASE"/>
    <property type="match status" value="1"/>
</dbReference>
<dbReference type="Pfam" id="PF01797">
    <property type="entry name" value="Y1_Tnp"/>
    <property type="match status" value="1"/>
</dbReference>
<feature type="domain" description="Transposase IS200-like" evidence="1">
    <location>
        <begin position="9"/>
        <end position="149"/>
    </location>
</feature>
<dbReference type="EMBL" id="JADKFW010000004">
    <property type="protein sequence ID" value="MBK9716328.1"/>
    <property type="molecule type" value="Genomic_DNA"/>
</dbReference>
<sequence>MSTKYKFLDPEGIYFVSFATVQWIDIFTRLEYKEIFCDSIRYCQLNKGLIIHAWCLMSNHVHLIFSAKEKGTHSDILRDLKKFTVKKIVEAIKNNPSESRKEWVLEKLYFAGSQNSNNKYVQLWQQDNHPIEIFSPKVISQKIEYVHNNPIVAGIVCEAHHYLYSSACDYIGIKGLIDVEILDIPSSLVGYVLST</sequence>
<dbReference type="SMART" id="SM01321">
    <property type="entry name" value="Y1_Tnp"/>
    <property type="match status" value="1"/>
</dbReference>
<organism evidence="2 3">
    <name type="scientific">Candidatus Defluviibacterium haderslevense</name>
    <dbReference type="NCBI Taxonomy" id="2981993"/>
    <lineage>
        <taxon>Bacteria</taxon>
        <taxon>Pseudomonadati</taxon>
        <taxon>Bacteroidota</taxon>
        <taxon>Saprospiria</taxon>
        <taxon>Saprospirales</taxon>
        <taxon>Saprospiraceae</taxon>
        <taxon>Candidatus Defluviibacterium</taxon>
    </lineage>
</organism>
<dbReference type="PANTHER" id="PTHR36966:SF1">
    <property type="entry name" value="REP-ASSOCIATED TYROSINE TRANSPOSASE"/>
    <property type="match status" value="1"/>
</dbReference>
<dbReference type="NCBIfam" id="NF047646">
    <property type="entry name" value="REP_Tyr_transpos"/>
    <property type="match status" value="1"/>
</dbReference>
<evidence type="ECO:0000313" key="2">
    <source>
        <dbReference type="EMBL" id="MBK9716328.1"/>
    </source>
</evidence>
<protein>
    <submittedName>
        <fullName evidence="2">Transposase</fullName>
    </submittedName>
</protein>
<dbReference type="GO" id="GO:0006313">
    <property type="term" value="P:DNA transposition"/>
    <property type="evidence" value="ECO:0007669"/>
    <property type="project" value="InterPro"/>
</dbReference>
<dbReference type="InterPro" id="IPR052715">
    <property type="entry name" value="RAYT_transposase"/>
</dbReference>
<dbReference type="InterPro" id="IPR002686">
    <property type="entry name" value="Transposase_17"/>
</dbReference>
<name>A0A9D7S611_9BACT</name>
<comment type="caution">
    <text evidence="2">The sequence shown here is derived from an EMBL/GenBank/DDBJ whole genome shotgun (WGS) entry which is preliminary data.</text>
</comment>
<dbReference type="GO" id="GO:0004803">
    <property type="term" value="F:transposase activity"/>
    <property type="evidence" value="ECO:0007669"/>
    <property type="project" value="InterPro"/>
</dbReference>
<gene>
    <name evidence="2" type="ORF">IPO85_02160</name>
</gene>
<reference evidence="2 3" key="1">
    <citation type="submission" date="2020-10" db="EMBL/GenBank/DDBJ databases">
        <title>Connecting structure to function with the recovery of over 1000 high-quality activated sludge metagenome-assembled genomes encoding full-length rRNA genes using long-read sequencing.</title>
        <authorList>
            <person name="Singleton C.M."/>
            <person name="Petriglieri F."/>
            <person name="Kristensen J.M."/>
            <person name="Kirkegaard R.H."/>
            <person name="Michaelsen T.Y."/>
            <person name="Andersen M.H."/>
            <person name="Karst S.M."/>
            <person name="Dueholm M.S."/>
            <person name="Nielsen P.H."/>
            <person name="Albertsen M."/>
        </authorList>
    </citation>
    <scope>NUCLEOTIDE SEQUENCE [LARGE SCALE GENOMIC DNA]</scope>
    <source>
        <strain evidence="2">Ribe_18-Q3-R11-54_BAT3C.373</strain>
    </source>
</reference>
<dbReference type="Gene3D" id="3.30.70.1290">
    <property type="entry name" value="Transposase IS200-like"/>
    <property type="match status" value="1"/>
</dbReference>
<dbReference type="AlphaFoldDB" id="A0A9D7S611"/>
<dbReference type="Proteomes" id="UP000808349">
    <property type="component" value="Unassembled WGS sequence"/>
</dbReference>
<proteinExistence type="predicted"/>
<dbReference type="InterPro" id="IPR036515">
    <property type="entry name" value="Transposase_17_sf"/>
</dbReference>
<dbReference type="SUPFAM" id="SSF143422">
    <property type="entry name" value="Transposase IS200-like"/>
    <property type="match status" value="1"/>
</dbReference>
<accession>A0A9D7S611</accession>
<evidence type="ECO:0000259" key="1">
    <source>
        <dbReference type="SMART" id="SM01321"/>
    </source>
</evidence>